<dbReference type="EMBL" id="JANIET010000001">
    <property type="protein sequence ID" value="MCQ8228705.1"/>
    <property type="molecule type" value="Genomic_DNA"/>
</dbReference>
<accession>A0ABT1VMD6</accession>
<name>A0ABT1VMD6_9GAMM</name>
<dbReference type="Proteomes" id="UP001300015">
    <property type="component" value="Unassembled WGS sequence"/>
</dbReference>
<dbReference type="RefSeq" id="WP_256697163.1">
    <property type="nucleotide sequence ID" value="NZ_JANIES010000001.1"/>
</dbReference>
<evidence type="ECO:0008006" key="3">
    <source>
        <dbReference type="Google" id="ProtNLM"/>
    </source>
</evidence>
<sequence length="214" mass="23904">MQALLDSQQIKAEDVGGDLNRPISANYFIIHDTSAPNCSDMGKLASCEIRGEFPSDRGNANWNYNINNGGHPKKYPNRVDHVFTNHIGSSITEVNLAEHIATTKFESCVDVSEKLNLLVSVKNIQPRVGDPKIPDSGAKVNDFESPNLGFTNPQYERLALIYIVASSRRGQWLIPAFHAELDQHYKDGHDDPQKFKMEEFSKAGQKYIKSVTSL</sequence>
<evidence type="ECO:0000313" key="1">
    <source>
        <dbReference type="EMBL" id="MCQ8228705.1"/>
    </source>
</evidence>
<keyword evidence="2" id="KW-1185">Reference proteome</keyword>
<comment type="caution">
    <text evidence="1">The sequence shown here is derived from an EMBL/GenBank/DDBJ whole genome shotgun (WGS) entry which is preliminary data.</text>
</comment>
<organism evidence="1 2">
    <name type="scientific">Pantoea trifolii</name>
    <dbReference type="NCBI Taxonomy" id="2968030"/>
    <lineage>
        <taxon>Bacteria</taxon>
        <taxon>Pseudomonadati</taxon>
        <taxon>Pseudomonadota</taxon>
        <taxon>Gammaproteobacteria</taxon>
        <taxon>Enterobacterales</taxon>
        <taxon>Erwiniaceae</taxon>
        <taxon>Pantoea</taxon>
    </lineage>
</organism>
<protein>
    <recommendedName>
        <fullName evidence="3">N-acetylmuramoyl-L-alanine amidase domain-containing protein</fullName>
    </recommendedName>
</protein>
<reference evidence="1 2" key="1">
    <citation type="submission" date="2022-07" db="EMBL/GenBank/DDBJ databases">
        <title>Pantoea trifolii sp. nov. isolated from root nodules of Trifolium rubens.</title>
        <authorList>
            <person name="Kalita M."/>
            <person name="Wdowiak-Wrobel S."/>
            <person name="Marek-Kozaczuk M."/>
            <person name="Palusinska-Szysz M."/>
            <person name="Sokolowski W."/>
            <person name="Coutinho T."/>
            <person name="Hlahane L."/>
        </authorList>
    </citation>
    <scope>NUCLEOTIDE SEQUENCE [LARGE SCALE GENOMIC DNA]</scope>
    <source>
        <strain evidence="1 2">MMK2</strain>
    </source>
</reference>
<evidence type="ECO:0000313" key="2">
    <source>
        <dbReference type="Proteomes" id="UP001300015"/>
    </source>
</evidence>
<gene>
    <name evidence="1" type="ORF">NQH49_14610</name>
</gene>
<proteinExistence type="predicted"/>